<dbReference type="EMBL" id="FSSB01000016">
    <property type="protein sequence ID" value="SIO94654.1"/>
    <property type="molecule type" value="Genomic_DNA"/>
</dbReference>
<gene>
    <name evidence="1" type="ORF">VSP9026_02383</name>
</gene>
<dbReference type="AlphaFoldDB" id="A0A1N6M5F2"/>
<accession>A0A1N6M5F2</accession>
<reference evidence="1 2" key="1">
    <citation type="submission" date="2016-12" db="EMBL/GenBank/DDBJ databases">
        <authorList>
            <person name="Song W.-J."/>
            <person name="Kurnit D.M."/>
        </authorList>
    </citation>
    <scope>NUCLEOTIDE SEQUENCE [LARGE SCALE GENOMIC DNA]</scope>
    <source>
        <strain evidence="1 2">CECT 9026</strain>
    </source>
</reference>
<name>A0A1N6M5F2_9VIBR</name>
<protein>
    <submittedName>
        <fullName evidence="1">Uncharacterized protein</fullName>
    </submittedName>
</protein>
<proteinExistence type="predicted"/>
<dbReference type="RefSeq" id="WP_074373190.1">
    <property type="nucleotide sequence ID" value="NZ_AP024907.1"/>
</dbReference>
<dbReference type="OrthoDB" id="5915631at2"/>
<evidence type="ECO:0000313" key="2">
    <source>
        <dbReference type="Proteomes" id="UP000184774"/>
    </source>
</evidence>
<evidence type="ECO:0000313" key="1">
    <source>
        <dbReference type="EMBL" id="SIO94654.1"/>
    </source>
</evidence>
<sequence>MSITTAFTNQSDQAVNIGGRSILPGETREVDARFVPATPETNRLLQVLYINFNTTPRYFGTDVVQPLQAMRLPVILFENPNLHDAGKIQDEIFAELLNRKIDDIKPYVSKFNDAEVSRLVELEQVGDQRKSLMKELQDELAVREAERNFDPEAYAKTLEGKDESELQIELLAAGDNEMKTQVIEQALSALKVSAANNEAS</sequence>
<organism evidence="1 2">
    <name type="scientific">Vibrio spartinae</name>
    <dbReference type="NCBI Taxonomy" id="1918945"/>
    <lineage>
        <taxon>Bacteria</taxon>
        <taxon>Pseudomonadati</taxon>
        <taxon>Pseudomonadota</taxon>
        <taxon>Gammaproteobacteria</taxon>
        <taxon>Vibrionales</taxon>
        <taxon>Vibrionaceae</taxon>
        <taxon>Vibrio</taxon>
    </lineage>
</organism>
<dbReference type="Proteomes" id="UP000184774">
    <property type="component" value="Unassembled WGS sequence"/>
</dbReference>